<evidence type="ECO:0000256" key="2">
    <source>
        <dbReference type="ARBA" id="ARBA00023136"/>
    </source>
</evidence>
<evidence type="ECO:0000256" key="3">
    <source>
        <dbReference type="SAM" id="MobiDB-lite"/>
    </source>
</evidence>
<evidence type="ECO:0008006" key="7">
    <source>
        <dbReference type="Google" id="ProtNLM"/>
    </source>
</evidence>
<evidence type="ECO:0000313" key="6">
    <source>
        <dbReference type="Proteomes" id="UP001298593"/>
    </source>
</evidence>
<evidence type="ECO:0000256" key="1">
    <source>
        <dbReference type="ARBA" id="ARBA00004370"/>
    </source>
</evidence>
<gene>
    <name evidence="5" type="ORF">KV113_10520</name>
</gene>
<dbReference type="PANTHER" id="PTHR37042">
    <property type="entry name" value="OUTER MEMBRANE PROTEIN RV1973"/>
    <property type="match status" value="1"/>
</dbReference>
<feature type="region of interest" description="Disordered" evidence="3">
    <location>
        <begin position="203"/>
        <end position="230"/>
    </location>
</feature>
<proteinExistence type="predicted"/>
<feature type="compositionally biased region" description="Pro residues" evidence="3">
    <location>
        <begin position="220"/>
        <end position="230"/>
    </location>
</feature>
<comment type="caution">
    <text evidence="5">The sequence shown here is derived from an EMBL/GenBank/DDBJ whole genome shotgun (WGS) entry which is preliminary data.</text>
</comment>
<evidence type="ECO:0000256" key="4">
    <source>
        <dbReference type="SAM" id="Phobius"/>
    </source>
</evidence>
<accession>A0ABU5XVH5</accession>
<feature type="transmembrane region" description="Helical" evidence="4">
    <location>
        <begin position="48"/>
        <end position="67"/>
    </location>
</feature>
<protein>
    <recommendedName>
        <fullName evidence="7">Mce-associated membrane protein</fullName>
    </recommendedName>
</protein>
<feature type="compositionally biased region" description="Acidic residues" evidence="3">
    <location>
        <begin position="16"/>
        <end position="26"/>
    </location>
</feature>
<evidence type="ECO:0000313" key="5">
    <source>
        <dbReference type="EMBL" id="MEB3031989.1"/>
    </source>
</evidence>
<dbReference type="Proteomes" id="UP001298593">
    <property type="component" value="Unassembled WGS sequence"/>
</dbReference>
<sequence length="230" mass="24533">MSSNDAVEEPVKDTETFDEDATEAADETAGATDRATPSGRSRSWRLRIVAVALAVTGIVAGAVFGFIKYRGVSGELATLRAAQNDRDTVMQIARDYALKSLTYSSQDPDAFFRAVEDGVSQPLQDKYRDVADVLKQLIVDGQLTSTGEVQATDAVAQPGGVYQVVVAATQTTRNLQRPTPRVSVILLQITVNNVDGTWQVSDIRRANAGGPPGPADQLPAPEPGPPAPRR</sequence>
<reference evidence="5 6" key="1">
    <citation type="submission" date="2023-12" db="EMBL/GenBank/DDBJ databases">
        <title>Description of new species of Mycobacterium terrae complex isolated from sewage at the Sao Paulo Zoological Park Foundation in Brazil.</title>
        <authorList>
            <person name="Romagnoli C.L."/>
            <person name="Conceicao E.C."/>
            <person name="Machado E."/>
            <person name="Barreto L.B.P.F."/>
            <person name="Sharma A."/>
            <person name="Silva N.M."/>
            <person name="Marques L.E."/>
            <person name="Juliana M.A."/>
            <person name="Lourenco M.C.S."/>
            <person name="Digiampietri L.A."/>
            <person name="Suffys P.N."/>
            <person name="Viana-Niero C."/>
        </authorList>
    </citation>
    <scope>NUCLEOTIDE SEQUENCE [LARGE SCALE GENOMIC DNA]</scope>
    <source>
        <strain evidence="5 6">MYC340</strain>
    </source>
</reference>
<dbReference type="PANTHER" id="PTHR37042:SF4">
    <property type="entry name" value="OUTER MEMBRANE PROTEIN RV1973"/>
    <property type="match status" value="1"/>
</dbReference>
<feature type="compositionally biased region" description="Low complexity" evidence="3">
    <location>
        <begin position="27"/>
        <end position="36"/>
    </location>
</feature>
<keyword evidence="2 4" id="KW-0472">Membrane</keyword>
<dbReference type="RefSeq" id="WP_224975317.1">
    <property type="nucleotide sequence ID" value="NZ_JAYJJU010000008.1"/>
</dbReference>
<organism evidence="5 6">
    <name type="scientific">[Mycobacterium] nativiensis</name>
    <dbReference type="NCBI Taxonomy" id="2855503"/>
    <lineage>
        <taxon>Bacteria</taxon>
        <taxon>Bacillati</taxon>
        <taxon>Actinomycetota</taxon>
        <taxon>Actinomycetes</taxon>
        <taxon>Mycobacteriales</taxon>
        <taxon>Mycobacteriaceae</taxon>
        <taxon>Mycolicibacter</taxon>
    </lineage>
</organism>
<keyword evidence="4" id="KW-0812">Transmembrane</keyword>
<comment type="subcellular location">
    <subcellularLocation>
        <location evidence="1">Membrane</location>
    </subcellularLocation>
</comment>
<dbReference type="EMBL" id="JAYJJU010000008">
    <property type="protein sequence ID" value="MEB3031989.1"/>
    <property type="molecule type" value="Genomic_DNA"/>
</dbReference>
<keyword evidence="6" id="KW-1185">Reference proteome</keyword>
<name>A0ABU5XVH5_9MYCO</name>
<keyword evidence="4" id="KW-1133">Transmembrane helix</keyword>
<feature type="region of interest" description="Disordered" evidence="3">
    <location>
        <begin position="1"/>
        <end position="38"/>
    </location>
</feature>